<evidence type="ECO:0000313" key="1">
    <source>
        <dbReference type="EMBL" id="KLA26143.1"/>
    </source>
</evidence>
<dbReference type="PATRIC" id="fig|1396.428.peg.6208"/>
<gene>
    <name evidence="1" type="ORF">B4077_6033</name>
</gene>
<dbReference type="RefSeq" id="WP_046956000.1">
    <property type="nucleotide sequence ID" value="NZ_LCYI01000044.1"/>
</dbReference>
<proteinExistence type="predicted"/>
<dbReference type="Proteomes" id="UP000035214">
    <property type="component" value="Unassembled WGS sequence"/>
</dbReference>
<accession>A0A0G8EPH7</accession>
<evidence type="ECO:0000313" key="2">
    <source>
        <dbReference type="Proteomes" id="UP000035214"/>
    </source>
</evidence>
<dbReference type="AlphaFoldDB" id="A0A0G8EPH7"/>
<protein>
    <submittedName>
        <fullName evidence="1">Uncharacterized protein</fullName>
    </submittedName>
</protein>
<dbReference type="EMBL" id="LCYI01000044">
    <property type="protein sequence ID" value="KLA26143.1"/>
    <property type="molecule type" value="Genomic_DNA"/>
</dbReference>
<comment type="caution">
    <text evidence="1">The sequence shown here is derived from an EMBL/GenBank/DDBJ whole genome shotgun (WGS) entry which is preliminary data.</text>
</comment>
<sequence length="95" mass="11196">MLRIQRGYMYDPDDNEVIVNEIFYDVASDKKLGSKMGVFGAVKLPTAIFRKVQENESKSYMENIEVAKGTIREILIYLDQNQKPEKLYFEMQYMK</sequence>
<name>A0A0G8EPH7_BACCE</name>
<organism evidence="1 2">
    <name type="scientific">Bacillus cereus</name>
    <dbReference type="NCBI Taxonomy" id="1396"/>
    <lineage>
        <taxon>Bacteria</taxon>
        <taxon>Bacillati</taxon>
        <taxon>Bacillota</taxon>
        <taxon>Bacilli</taxon>
        <taxon>Bacillales</taxon>
        <taxon>Bacillaceae</taxon>
        <taxon>Bacillus</taxon>
        <taxon>Bacillus cereus group</taxon>
    </lineage>
</organism>
<reference evidence="1 2" key="1">
    <citation type="submission" date="2015-04" db="EMBL/GenBank/DDBJ databases">
        <title>Draft Genome Sequences of Eight Spore-Forming Food Isolates of Bacillus cereus Genome sequencing.</title>
        <authorList>
            <person name="Krawcyk A.O."/>
            <person name="de Jong A."/>
            <person name="Eijlander R.T."/>
            <person name="Berendsen E.M."/>
            <person name="Holsappel S."/>
            <person name="Wells-Bennik M."/>
            <person name="Kuipers O.P."/>
        </authorList>
    </citation>
    <scope>NUCLEOTIDE SEQUENCE [LARGE SCALE GENOMIC DNA]</scope>
    <source>
        <strain evidence="1 2">B4077</strain>
    </source>
</reference>